<dbReference type="EMBL" id="CP009885">
    <property type="protein sequence ID" value="QPB72622.1"/>
    <property type="molecule type" value="Genomic_DNA"/>
</dbReference>
<evidence type="ECO:0000313" key="2">
    <source>
        <dbReference type="Proteomes" id="UP000196980"/>
    </source>
</evidence>
<reference evidence="2" key="1">
    <citation type="submission" date="2014-11" db="EMBL/GenBank/DDBJ databases">
        <title>Xylella fastidiosa Hib4 Genome Sequencing.</title>
        <authorList>
            <person name="Pierry P.M."/>
            <person name="da Silva A.M."/>
        </authorList>
    </citation>
    <scope>NUCLEOTIDE SEQUENCE [LARGE SCALE GENOMIC DNA]</scope>
    <source>
        <strain evidence="2">Hib4</strain>
    </source>
</reference>
<protein>
    <recommendedName>
        <fullName evidence="3">Transposase</fullName>
    </recommendedName>
</protein>
<gene>
    <name evidence="1" type="ORF">XFHB_14030</name>
</gene>
<evidence type="ECO:0008006" key="3">
    <source>
        <dbReference type="Google" id="ProtNLM"/>
    </source>
</evidence>
<name>A0ABD7BXQ2_XYLFS</name>
<dbReference type="KEGG" id="xfh:XFHB_14030"/>
<evidence type="ECO:0000313" key="1">
    <source>
        <dbReference type="EMBL" id="QPB72622.1"/>
    </source>
</evidence>
<dbReference type="RefSeq" id="WP_155115004.1">
    <property type="nucleotide sequence ID" value="NZ_CP009790.1"/>
</dbReference>
<dbReference type="AlphaFoldDB" id="A0ABD7BXQ2"/>
<dbReference type="Proteomes" id="UP000196980">
    <property type="component" value="Chromosome"/>
</dbReference>
<sequence>MAGKRSDLADSATRFRTPEGRALFMVCLLVAMRPAQCSSNSAGQFKEGIQKSVLWGRCHRVRWPVGNSKSLSQEGAPVRW</sequence>
<organism evidence="1 2">
    <name type="scientific">Xylella fastidiosa</name>
    <dbReference type="NCBI Taxonomy" id="2371"/>
    <lineage>
        <taxon>Bacteria</taxon>
        <taxon>Pseudomonadati</taxon>
        <taxon>Pseudomonadota</taxon>
        <taxon>Gammaproteobacteria</taxon>
        <taxon>Lysobacterales</taxon>
        <taxon>Lysobacteraceae</taxon>
        <taxon>Xylella</taxon>
    </lineage>
</organism>
<accession>A0ABD7BXQ2</accession>
<proteinExistence type="predicted"/>